<name>A0A2P6R6Q3_ROSCH</name>
<dbReference type="PANTHER" id="PTHR32254:SF6">
    <property type="entry name" value="DUF1068 DOMAIN-CONTAINING PROTEIN"/>
    <property type="match status" value="1"/>
</dbReference>
<reference evidence="3 4" key="1">
    <citation type="journal article" date="2018" name="Nat. Genet.">
        <title>The Rosa genome provides new insights in the design of modern roses.</title>
        <authorList>
            <person name="Bendahmane M."/>
        </authorList>
    </citation>
    <scope>NUCLEOTIDE SEQUENCE [LARGE SCALE GENOMIC DNA]</scope>
    <source>
        <strain evidence="4">cv. Old Blush</strain>
    </source>
</reference>
<dbReference type="Pfam" id="PF06364">
    <property type="entry name" value="DUF1068"/>
    <property type="match status" value="1"/>
</dbReference>
<keyword evidence="1" id="KW-0175">Coiled coil</keyword>
<comment type="caution">
    <text evidence="3">The sequence shown here is derived from an EMBL/GenBank/DDBJ whole genome shotgun (WGS) entry which is preliminary data.</text>
</comment>
<protein>
    <submittedName>
        <fullName evidence="3">Uncharacterized protein</fullName>
    </submittedName>
</protein>
<dbReference type="Gramene" id="PRQ42101">
    <property type="protein sequence ID" value="PRQ42101"/>
    <property type="gene ID" value="RchiOBHm_Chr3g0453981"/>
</dbReference>
<sequence>MAHPQDHGFCSNSAVRLALVMIGVCLVGYTVRQSFYWRFKEGSSCPSCHCDCSEDSVLVPIDIINDSFTDCGKHEPEMKEEMEKDIIALMSEELSLQQTVANETLQQSEALLMSARKVSSHYQKEAEKCTAGVETCEEARERAQAQLAEELKASEVWERRARELGWEDMRLY</sequence>
<dbReference type="OMA" id="CGKHEPE"/>
<organism evidence="3 4">
    <name type="scientific">Rosa chinensis</name>
    <name type="common">China rose</name>
    <dbReference type="NCBI Taxonomy" id="74649"/>
    <lineage>
        <taxon>Eukaryota</taxon>
        <taxon>Viridiplantae</taxon>
        <taxon>Streptophyta</taxon>
        <taxon>Embryophyta</taxon>
        <taxon>Tracheophyta</taxon>
        <taxon>Spermatophyta</taxon>
        <taxon>Magnoliopsida</taxon>
        <taxon>eudicotyledons</taxon>
        <taxon>Gunneridae</taxon>
        <taxon>Pentapetalae</taxon>
        <taxon>rosids</taxon>
        <taxon>fabids</taxon>
        <taxon>Rosales</taxon>
        <taxon>Rosaceae</taxon>
        <taxon>Rosoideae</taxon>
        <taxon>Rosoideae incertae sedis</taxon>
        <taxon>Rosa</taxon>
    </lineage>
</organism>
<dbReference type="InterPro" id="IPR010471">
    <property type="entry name" value="DUF1068"/>
</dbReference>
<dbReference type="PANTHER" id="PTHR32254">
    <property type="entry name" value="EXPRESSED PROTEIN"/>
    <property type="match status" value="1"/>
</dbReference>
<gene>
    <name evidence="3" type="ORF">RchiOBHm_Chr3g0453981</name>
</gene>
<keyword evidence="2" id="KW-1133">Transmembrane helix</keyword>
<proteinExistence type="predicted"/>
<accession>A0A2P6R6Q3</accession>
<dbReference type="EMBL" id="PDCK01000041">
    <property type="protein sequence ID" value="PRQ42101.1"/>
    <property type="molecule type" value="Genomic_DNA"/>
</dbReference>
<keyword evidence="2" id="KW-0812">Transmembrane</keyword>
<feature type="coiled-coil region" evidence="1">
    <location>
        <begin position="133"/>
        <end position="160"/>
    </location>
</feature>
<keyword evidence="4" id="KW-1185">Reference proteome</keyword>
<evidence type="ECO:0000313" key="4">
    <source>
        <dbReference type="Proteomes" id="UP000238479"/>
    </source>
</evidence>
<feature type="transmembrane region" description="Helical" evidence="2">
    <location>
        <begin position="14"/>
        <end position="31"/>
    </location>
</feature>
<evidence type="ECO:0000313" key="3">
    <source>
        <dbReference type="EMBL" id="PRQ42101.1"/>
    </source>
</evidence>
<evidence type="ECO:0000256" key="1">
    <source>
        <dbReference type="SAM" id="Coils"/>
    </source>
</evidence>
<dbReference type="AlphaFoldDB" id="A0A2P6R6Q3"/>
<dbReference type="Proteomes" id="UP000238479">
    <property type="component" value="Chromosome 3"/>
</dbReference>
<evidence type="ECO:0000256" key="2">
    <source>
        <dbReference type="SAM" id="Phobius"/>
    </source>
</evidence>
<dbReference type="STRING" id="74649.A0A2P6R6Q3"/>
<keyword evidence="2" id="KW-0472">Membrane</keyword>